<dbReference type="InterPro" id="IPR001128">
    <property type="entry name" value="Cyt_P450"/>
</dbReference>
<evidence type="ECO:0000256" key="8">
    <source>
        <dbReference type="ARBA" id="ARBA00023004"/>
    </source>
</evidence>
<evidence type="ECO:0000256" key="5">
    <source>
        <dbReference type="ARBA" id="ARBA00022723"/>
    </source>
</evidence>
<keyword evidence="5" id="KW-0479">Metal-binding</keyword>
<dbReference type="GO" id="GO:0005506">
    <property type="term" value="F:iron ion binding"/>
    <property type="evidence" value="ECO:0007669"/>
    <property type="project" value="InterPro"/>
</dbReference>
<dbReference type="InterPro" id="IPR036396">
    <property type="entry name" value="Cyt_P450_sf"/>
</dbReference>
<dbReference type="GO" id="GO:0004497">
    <property type="term" value="F:monooxygenase activity"/>
    <property type="evidence" value="ECO:0007669"/>
    <property type="project" value="UniProtKB-KW"/>
</dbReference>
<feature type="transmembrane region" description="Helical" evidence="11">
    <location>
        <begin position="12"/>
        <end position="32"/>
    </location>
</feature>
<keyword evidence="10 11" id="KW-0472">Membrane</keyword>
<keyword evidence="13" id="KW-1185">Reference proteome</keyword>
<dbReference type="Proteomes" id="UP001231189">
    <property type="component" value="Unassembled WGS sequence"/>
</dbReference>
<evidence type="ECO:0000256" key="6">
    <source>
        <dbReference type="ARBA" id="ARBA00022989"/>
    </source>
</evidence>
<evidence type="ECO:0008006" key="14">
    <source>
        <dbReference type="Google" id="ProtNLM"/>
    </source>
</evidence>
<keyword evidence="9" id="KW-0503">Monooxygenase</keyword>
<protein>
    <recommendedName>
        <fullName evidence="14">Secologanin synthase</fullName>
    </recommendedName>
</protein>
<keyword evidence="7" id="KW-0560">Oxidoreductase</keyword>
<dbReference type="PANTHER" id="PTHR24282:SF158">
    <property type="entry name" value="CYTOCHROME P450"/>
    <property type="match status" value="1"/>
</dbReference>
<dbReference type="PANTHER" id="PTHR24282">
    <property type="entry name" value="CYTOCHROME P450 FAMILY MEMBER"/>
    <property type="match status" value="1"/>
</dbReference>
<dbReference type="AlphaFoldDB" id="A0AAD8WT88"/>
<evidence type="ECO:0000256" key="2">
    <source>
        <dbReference type="ARBA" id="ARBA00010617"/>
    </source>
</evidence>
<evidence type="ECO:0000256" key="3">
    <source>
        <dbReference type="ARBA" id="ARBA00022617"/>
    </source>
</evidence>
<evidence type="ECO:0000256" key="1">
    <source>
        <dbReference type="ARBA" id="ARBA00004370"/>
    </source>
</evidence>
<comment type="subcellular location">
    <subcellularLocation>
        <location evidence="1">Membrane</location>
    </subcellularLocation>
</comment>
<proteinExistence type="inferred from homology"/>
<evidence type="ECO:0000313" key="12">
    <source>
        <dbReference type="EMBL" id="KAK1679609.1"/>
    </source>
</evidence>
<keyword evidence="3" id="KW-0349">Heme</keyword>
<reference evidence="12" key="1">
    <citation type="submission" date="2023-07" db="EMBL/GenBank/DDBJ databases">
        <title>A chromosome-level genome assembly of Lolium multiflorum.</title>
        <authorList>
            <person name="Chen Y."/>
            <person name="Copetti D."/>
            <person name="Kolliker R."/>
            <person name="Studer B."/>
        </authorList>
    </citation>
    <scope>NUCLEOTIDE SEQUENCE</scope>
    <source>
        <strain evidence="12">02402/16</strain>
        <tissue evidence="12">Leaf</tissue>
    </source>
</reference>
<evidence type="ECO:0000256" key="4">
    <source>
        <dbReference type="ARBA" id="ARBA00022692"/>
    </source>
</evidence>
<evidence type="ECO:0000256" key="9">
    <source>
        <dbReference type="ARBA" id="ARBA00023033"/>
    </source>
</evidence>
<evidence type="ECO:0000256" key="11">
    <source>
        <dbReference type="SAM" id="Phobius"/>
    </source>
</evidence>
<dbReference type="GO" id="GO:0016705">
    <property type="term" value="F:oxidoreductase activity, acting on paired donors, with incorporation or reduction of molecular oxygen"/>
    <property type="evidence" value="ECO:0007669"/>
    <property type="project" value="InterPro"/>
</dbReference>
<dbReference type="EMBL" id="JAUUTY010000002">
    <property type="protein sequence ID" value="KAK1679609.1"/>
    <property type="molecule type" value="Genomic_DNA"/>
</dbReference>
<keyword evidence="4 11" id="KW-0812">Transmembrane</keyword>
<accession>A0AAD8WT88</accession>
<evidence type="ECO:0000256" key="7">
    <source>
        <dbReference type="ARBA" id="ARBA00023002"/>
    </source>
</evidence>
<dbReference type="GO" id="GO:0016020">
    <property type="term" value="C:membrane"/>
    <property type="evidence" value="ECO:0007669"/>
    <property type="project" value="UniProtKB-SubCell"/>
</dbReference>
<sequence length="179" mass="20621">MVLRGALMSSPASLPWSFLVYGTLSFVLLWLLDRLWWHPRRLERALRAQGLRGTSYRFIRGDLIDYARRTREATSRSLPLRCHNIAPLVGPLLHDIVQEHGKTCISWFGVFPKVTISDPNLTKEVLSNKFGHFEKLKFPALSRLLAGGLAKYEGEKWVKHRRILNPAFHLEKLKVLLIV</sequence>
<evidence type="ECO:0000256" key="10">
    <source>
        <dbReference type="ARBA" id="ARBA00023136"/>
    </source>
</evidence>
<organism evidence="12 13">
    <name type="scientific">Lolium multiflorum</name>
    <name type="common">Italian ryegrass</name>
    <name type="synonym">Lolium perenne subsp. multiflorum</name>
    <dbReference type="NCBI Taxonomy" id="4521"/>
    <lineage>
        <taxon>Eukaryota</taxon>
        <taxon>Viridiplantae</taxon>
        <taxon>Streptophyta</taxon>
        <taxon>Embryophyta</taxon>
        <taxon>Tracheophyta</taxon>
        <taxon>Spermatophyta</taxon>
        <taxon>Magnoliopsida</taxon>
        <taxon>Liliopsida</taxon>
        <taxon>Poales</taxon>
        <taxon>Poaceae</taxon>
        <taxon>BOP clade</taxon>
        <taxon>Pooideae</taxon>
        <taxon>Poodae</taxon>
        <taxon>Poeae</taxon>
        <taxon>Poeae Chloroplast Group 2 (Poeae type)</taxon>
        <taxon>Loliodinae</taxon>
        <taxon>Loliinae</taxon>
        <taxon>Lolium</taxon>
    </lineage>
</organism>
<comment type="caution">
    <text evidence="12">The sequence shown here is derived from an EMBL/GenBank/DDBJ whole genome shotgun (WGS) entry which is preliminary data.</text>
</comment>
<dbReference type="InterPro" id="IPR050665">
    <property type="entry name" value="Cytochrome_P450_Monooxygen"/>
</dbReference>
<dbReference type="Gene3D" id="1.10.630.10">
    <property type="entry name" value="Cytochrome P450"/>
    <property type="match status" value="1"/>
</dbReference>
<name>A0AAD8WT88_LOLMU</name>
<keyword evidence="8" id="KW-0408">Iron</keyword>
<comment type="similarity">
    <text evidence="2">Belongs to the cytochrome P450 family.</text>
</comment>
<evidence type="ECO:0000313" key="13">
    <source>
        <dbReference type="Proteomes" id="UP001231189"/>
    </source>
</evidence>
<dbReference type="Pfam" id="PF00067">
    <property type="entry name" value="p450"/>
    <property type="match status" value="1"/>
</dbReference>
<dbReference type="SUPFAM" id="SSF48264">
    <property type="entry name" value="Cytochrome P450"/>
    <property type="match status" value="1"/>
</dbReference>
<gene>
    <name evidence="12" type="ORF">QYE76_040457</name>
</gene>
<dbReference type="GO" id="GO:0020037">
    <property type="term" value="F:heme binding"/>
    <property type="evidence" value="ECO:0007669"/>
    <property type="project" value="InterPro"/>
</dbReference>
<dbReference type="GO" id="GO:0006629">
    <property type="term" value="P:lipid metabolic process"/>
    <property type="evidence" value="ECO:0007669"/>
    <property type="project" value="UniProtKB-ARBA"/>
</dbReference>
<keyword evidence="6 11" id="KW-1133">Transmembrane helix</keyword>